<organism evidence="1 2">
    <name type="scientific">Elizabethkingia anophelis</name>
    <dbReference type="NCBI Taxonomy" id="1117645"/>
    <lineage>
        <taxon>Bacteria</taxon>
        <taxon>Pseudomonadati</taxon>
        <taxon>Bacteroidota</taxon>
        <taxon>Flavobacteriia</taxon>
        <taxon>Flavobacteriales</taxon>
        <taxon>Weeksellaceae</taxon>
        <taxon>Elizabethkingia</taxon>
    </lineage>
</organism>
<proteinExistence type="predicted"/>
<comment type="caution">
    <text evidence="1">The sequence shown here is derived from an EMBL/GenBank/DDBJ whole genome shotgun (WGS) entry which is preliminary data.</text>
</comment>
<name>A0A7Z7M149_9FLAO</name>
<accession>A0A7Z7M149</accession>
<dbReference type="Proteomes" id="UP000254876">
    <property type="component" value="Unassembled WGS sequence"/>
</dbReference>
<dbReference type="EMBL" id="UFYD01000002">
    <property type="protein sequence ID" value="STF08847.1"/>
    <property type="molecule type" value="Genomic_DNA"/>
</dbReference>
<evidence type="ECO:0000313" key="1">
    <source>
        <dbReference type="EMBL" id="STF08847.1"/>
    </source>
</evidence>
<gene>
    <name evidence="1" type="ORF">NCTC10588_04063</name>
</gene>
<dbReference type="AlphaFoldDB" id="A0A7Z7M149"/>
<evidence type="ECO:0000313" key="2">
    <source>
        <dbReference type="Proteomes" id="UP000254876"/>
    </source>
</evidence>
<sequence length="78" mass="8780">MKESPKTGTGDLLISVQAIEPLLIPIPNSQDLKNIEDLMDMILNDNSISIENCEFQINQIIYSQIGLTKDEIDFIESQ</sequence>
<dbReference type="RefSeq" id="WP_236717442.1">
    <property type="nucleotide sequence ID" value="NZ_CP015067.2"/>
</dbReference>
<reference evidence="1 2" key="1">
    <citation type="submission" date="2018-06" db="EMBL/GenBank/DDBJ databases">
        <authorList>
            <consortium name="Pathogen Informatics"/>
            <person name="Doyle S."/>
        </authorList>
    </citation>
    <scope>NUCLEOTIDE SEQUENCE [LARGE SCALE GENOMIC DNA]</scope>
    <source>
        <strain evidence="1 2">NCTC10588</strain>
    </source>
</reference>
<protein>
    <submittedName>
        <fullName evidence="1">Uncharacterized protein</fullName>
    </submittedName>
</protein>